<proteinExistence type="predicted"/>
<comment type="caution">
    <text evidence="5">The sequence shown here is derived from an EMBL/GenBank/DDBJ whole genome shotgun (WGS) entry which is preliminary data.</text>
</comment>
<dbReference type="PANTHER" id="PTHR24346:SF30">
    <property type="entry name" value="MATERNAL EMBRYONIC LEUCINE ZIPPER KINASE"/>
    <property type="match status" value="1"/>
</dbReference>
<dbReference type="OrthoDB" id="346907at2759"/>
<dbReference type="GO" id="GO:0005737">
    <property type="term" value="C:cytoplasm"/>
    <property type="evidence" value="ECO:0007669"/>
    <property type="project" value="TreeGrafter"/>
</dbReference>
<dbReference type="Pfam" id="PF00069">
    <property type="entry name" value="Pkinase"/>
    <property type="match status" value="1"/>
</dbReference>
<evidence type="ECO:0000256" key="1">
    <source>
        <dbReference type="ARBA" id="ARBA00022741"/>
    </source>
</evidence>
<dbReference type="AlphaFoldDB" id="A0A2H9TKF4"/>
<dbReference type="PANTHER" id="PTHR24346">
    <property type="entry name" value="MAP/MICROTUBULE AFFINITY-REGULATING KINASE"/>
    <property type="match status" value="1"/>
</dbReference>
<dbReference type="InterPro" id="IPR000719">
    <property type="entry name" value="Prot_kinase_dom"/>
</dbReference>
<dbReference type="Proteomes" id="UP000240830">
    <property type="component" value="Unassembled WGS sequence"/>
</dbReference>
<evidence type="ECO:0000313" key="5">
    <source>
        <dbReference type="EMBL" id="PJF18215.1"/>
    </source>
</evidence>
<dbReference type="EMBL" id="MTSL01000135">
    <property type="protein sequence ID" value="PJF18215.1"/>
    <property type="molecule type" value="Genomic_DNA"/>
</dbReference>
<organism evidence="5 6">
    <name type="scientific">Paramicrosporidium saccamoebae</name>
    <dbReference type="NCBI Taxonomy" id="1246581"/>
    <lineage>
        <taxon>Eukaryota</taxon>
        <taxon>Fungi</taxon>
        <taxon>Fungi incertae sedis</taxon>
        <taxon>Cryptomycota</taxon>
        <taxon>Cryptomycota incertae sedis</taxon>
        <taxon>Paramicrosporidium</taxon>
    </lineage>
</organism>
<dbReference type="SMART" id="SM00220">
    <property type="entry name" value="S_TKc"/>
    <property type="match status" value="1"/>
</dbReference>
<dbReference type="InterPro" id="IPR011009">
    <property type="entry name" value="Kinase-like_dom_sf"/>
</dbReference>
<dbReference type="PROSITE" id="PS50011">
    <property type="entry name" value="PROTEIN_KINASE_DOM"/>
    <property type="match status" value="1"/>
</dbReference>
<reference evidence="5 6" key="1">
    <citation type="submission" date="2016-10" db="EMBL/GenBank/DDBJ databases">
        <title>The genome of Paramicrosporidium saccamoebae is the missing link in understanding Cryptomycota and Microsporidia evolution.</title>
        <authorList>
            <person name="Quandt C.A."/>
            <person name="Beaudet D."/>
            <person name="Corsaro D."/>
            <person name="Michel R."/>
            <person name="Corradi N."/>
            <person name="James T."/>
        </authorList>
    </citation>
    <scope>NUCLEOTIDE SEQUENCE [LARGE SCALE GENOMIC DNA]</scope>
    <source>
        <strain evidence="5 6">KSL3</strain>
    </source>
</reference>
<protein>
    <submittedName>
        <fullName evidence="5">Putative kinase</fullName>
    </submittedName>
</protein>
<sequence>MLVPLTGYAIPDGIPPISQTIWNGASLILVSATGMTILESDGTNKSANLHMSITAVLPWTDTIVLVGTSRGILFLFCTTRMKVIQQIVLTDSPIRWIGREASLLLILVGECSLITLYENGIDAVLHGGEVEHLRDSGCHYELPVGRVSSIVPVLREEVNGWPEPQDTADRVKLIVGGTSPMVSVFTLPPISEALIDPLGLLSNALSNAFSSTVGGWLNRRSQSRSQSQSQLHAQPRTQSPIAPLLTVLPRGHVTSLLELDDSNRTISQIITWKNHFMLFDAQYGRALSFDPVLGIITGQLKGLRGCQVEEREGMLVAFHPKRNYIDIISTEGVCLERIELTDITCLCPSNPLLLIRKQQWDKRLSGVYEVGPSAGSVLNQKHRSSQRYRSSQRQQTSYHENDPFPKDFEPIKAGDERLAQLVRKYILLTYPTGPQEFRPLQALLTNEANEAPFQARTVPLRWSPVECKTTSLSLRKVGTINKGSRNLVLKMYDQVGKQLFAWKCYANTDEYTSEVALLTATDHPNIVRAVCVQRDGKTGRPGLLIEYVAGGKSMDYAKKNANNPAALQKLCAQLYDVLKYIHWLGYIHADFKPENVMIDRDGNAVAIDFGFSIPKPYFKYYRGTPPTVALELVKAVPGPIQENIDTWALVSTILQLYGASVMPTSTSRTKRGHKWAPVRISKRHGFLFGEVPHKLSKPLRQLLFFGMHYNPLLRMLNTPSQLAWFESLPIWRGIDFNTIGYDWLSPSTHICTHMVLLVSIPPAWR</sequence>
<feature type="region of interest" description="Disordered" evidence="3">
    <location>
        <begin position="378"/>
        <end position="409"/>
    </location>
</feature>
<dbReference type="InterPro" id="IPR008271">
    <property type="entry name" value="Ser/Thr_kinase_AS"/>
</dbReference>
<dbReference type="STRING" id="1246581.A0A2H9TKF4"/>
<feature type="domain" description="Protein kinase" evidence="4">
    <location>
        <begin position="474"/>
        <end position="725"/>
    </location>
</feature>
<dbReference type="SUPFAM" id="SSF56112">
    <property type="entry name" value="Protein kinase-like (PK-like)"/>
    <property type="match status" value="1"/>
</dbReference>
<keyword evidence="6" id="KW-1185">Reference proteome</keyword>
<dbReference type="GO" id="GO:0004674">
    <property type="term" value="F:protein serine/threonine kinase activity"/>
    <property type="evidence" value="ECO:0007669"/>
    <property type="project" value="TreeGrafter"/>
</dbReference>
<evidence type="ECO:0000259" key="4">
    <source>
        <dbReference type="PROSITE" id="PS50011"/>
    </source>
</evidence>
<dbReference type="Gene3D" id="1.10.510.10">
    <property type="entry name" value="Transferase(Phosphotransferase) domain 1"/>
    <property type="match status" value="1"/>
</dbReference>
<dbReference type="GO" id="GO:0005524">
    <property type="term" value="F:ATP binding"/>
    <property type="evidence" value="ECO:0007669"/>
    <property type="project" value="UniProtKB-KW"/>
</dbReference>
<dbReference type="PROSITE" id="PS00108">
    <property type="entry name" value="PROTEIN_KINASE_ST"/>
    <property type="match status" value="1"/>
</dbReference>
<keyword evidence="2" id="KW-0067">ATP-binding</keyword>
<keyword evidence="5" id="KW-0418">Kinase</keyword>
<name>A0A2H9TKF4_9FUNG</name>
<keyword evidence="1" id="KW-0547">Nucleotide-binding</keyword>
<evidence type="ECO:0000313" key="6">
    <source>
        <dbReference type="Proteomes" id="UP000240830"/>
    </source>
</evidence>
<gene>
    <name evidence="5" type="ORF">PSACC_01971</name>
</gene>
<evidence type="ECO:0000256" key="3">
    <source>
        <dbReference type="SAM" id="MobiDB-lite"/>
    </source>
</evidence>
<accession>A0A2H9TKF4</accession>
<keyword evidence="5" id="KW-0808">Transferase</keyword>
<dbReference type="CDD" id="cd00180">
    <property type="entry name" value="PKc"/>
    <property type="match status" value="1"/>
</dbReference>
<dbReference type="GO" id="GO:0035556">
    <property type="term" value="P:intracellular signal transduction"/>
    <property type="evidence" value="ECO:0007669"/>
    <property type="project" value="TreeGrafter"/>
</dbReference>
<evidence type="ECO:0000256" key="2">
    <source>
        <dbReference type="ARBA" id="ARBA00022840"/>
    </source>
</evidence>
<feature type="compositionally biased region" description="Basic and acidic residues" evidence="3">
    <location>
        <begin position="399"/>
        <end position="409"/>
    </location>
</feature>